<dbReference type="EMBL" id="JAJJMA010220995">
    <property type="protein sequence ID" value="MCL7041184.1"/>
    <property type="molecule type" value="Genomic_DNA"/>
</dbReference>
<evidence type="ECO:0000313" key="2">
    <source>
        <dbReference type="EMBL" id="MCL7041184.1"/>
    </source>
</evidence>
<dbReference type="GO" id="GO:0003676">
    <property type="term" value="F:nucleic acid binding"/>
    <property type="evidence" value="ECO:0007669"/>
    <property type="project" value="InterPro"/>
</dbReference>
<reference evidence="2" key="1">
    <citation type="submission" date="2022-03" db="EMBL/GenBank/DDBJ databases">
        <title>A functionally conserved STORR gene fusion in Papaver species that diverged 16.8 million years ago.</title>
        <authorList>
            <person name="Catania T."/>
        </authorList>
    </citation>
    <scope>NUCLEOTIDE SEQUENCE</scope>
    <source>
        <strain evidence="2">S-191538</strain>
    </source>
</reference>
<dbReference type="Proteomes" id="UP001177140">
    <property type="component" value="Unassembled WGS sequence"/>
</dbReference>
<evidence type="ECO:0000259" key="1">
    <source>
        <dbReference type="Pfam" id="PF02171"/>
    </source>
</evidence>
<keyword evidence="3" id="KW-1185">Reference proteome</keyword>
<dbReference type="AlphaFoldDB" id="A0AA41VH47"/>
<feature type="domain" description="Piwi" evidence="1">
    <location>
        <begin position="6"/>
        <end position="59"/>
    </location>
</feature>
<proteinExistence type="predicted"/>
<protein>
    <recommendedName>
        <fullName evidence="1">Piwi domain-containing protein</fullName>
    </recommendedName>
</protein>
<sequence>MEDWEPITIWIDGVRESQFNQVLNIELDQIIEVDGDIAQKNHHTKFFQKRSPDNIPPGMDYL</sequence>
<evidence type="ECO:0000313" key="3">
    <source>
        <dbReference type="Proteomes" id="UP001177140"/>
    </source>
</evidence>
<gene>
    <name evidence="2" type="ORF">MKW94_002508</name>
</gene>
<name>A0AA41VH47_PAPNU</name>
<organism evidence="2 3">
    <name type="scientific">Papaver nudicaule</name>
    <name type="common">Iceland poppy</name>
    <dbReference type="NCBI Taxonomy" id="74823"/>
    <lineage>
        <taxon>Eukaryota</taxon>
        <taxon>Viridiplantae</taxon>
        <taxon>Streptophyta</taxon>
        <taxon>Embryophyta</taxon>
        <taxon>Tracheophyta</taxon>
        <taxon>Spermatophyta</taxon>
        <taxon>Magnoliopsida</taxon>
        <taxon>Ranunculales</taxon>
        <taxon>Papaveraceae</taxon>
        <taxon>Papaveroideae</taxon>
        <taxon>Papaver</taxon>
    </lineage>
</organism>
<dbReference type="InterPro" id="IPR036397">
    <property type="entry name" value="RNaseH_sf"/>
</dbReference>
<dbReference type="Pfam" id="PF02171">
    <property type="entry name" value="Piwi"/>
    <property type="match status" value="1"/>
</dbReference>
<dbReference type="Gene3D" id="3.30.420.10">
    <property type="entry name" value="Ribonuclease H-like superfamily/Ribonuclease H"/>
    <property type="match status" value="1"/>
</dbReference>
<dbReference type="InterPro" id="IPR003165">
    <property type="entry name" value="Piwi"/>
</dbReference>
<comment type="caution">
    <text evidence="2">The sequence shown here is derived from an EMBL/GenBank/DDBJ whole genome shotgun (WGS) entry which is preliminary data.</text>
</comment>
<accession>A0AA41VH47</accession>